<dbReference type="GO" id="GO:0003697">
    <property type="term" value="F:single-stranded DNA binding"/>
    <property type="evidence" value="ECO:0007669"/>
    <property type="project" value="InterPro"/>
</dbReference>
<reference evidence="5" key="1">
    <citation type="journal article" date="2015" name="Nature">
        <title>Complex archaea that bridge the gap between prokaryotes and eukaryotes.</title>
        <authorList>
            <person name="Spang A."/>
            <person name="Saw J.H."/>
            <person name="Jorgensen S.L."/>
            <person name="Zaremba-Niedzwiedzka K."/>
            <person name="Martijn J."/>
            <person name="Lind A.E."/>
            <person name="van Eijk R."/>
            <person name="Schleper C."/>
            <person name="Guy L."/>
            <person name="Ettema T.J."/>
        </authorList>
    </citation>
    <scope>NUCLEOTIDE SEQUENCE</scope>
</reference>
<dbReference type="EMBL" id="LAZR01000606">
    <property type="protein sequence ID" value="KKN62952.1"/>
    <property type="molecule type" value="Genomic_DNA"/>
</dbReference>
<gene>
    <name evidence="5" type="ORF">LCGC14_0506620</name>
</gene>
<sequence>MAKKKASRKAKLERIREKLANTDLGGSSGFWSPKQGSNTIRILPEIGDMDYFFQEVGRHNISEGKYAYCPSFTSDSELDCPICEIVQELYSAGDKASRKLGSTLRVRKMFWMNIVVRDGDSVQGPFIYTPGVTVFSSIAAFINDPDYGDIYDLIEGTDITVEREGTGFNTEYQVIPRRFPSELEDADDILEKAKDLSWVEVSDDPEEDSELSEGHAVYVLPYDRLVEEFDLDMDVEDIVSDDEDDDEDEEDDHPVKKEVRRRRRRRR</sequence>
<protein>
    <recommendedName>
        <fullName evidence="4">Bacteriophage T4 Gp32 single-stranded DNA-binding domain-containing protein</fullName>
    </recommendedName>
</protein>
<dbReference type="AlphaFoldDB" id="A0A0F9SKR8"/>
<dbReference type="Gene3D" id="3.90.198.10">
    <property type="entry name" value="Replication Fork Single-Stranded Dna Binding Protein"/>
    <property type="match status" value="1"/>
</dbReference>
<evidence type="ECO:0000313" key="5">
    <source>
        <dbReference type="EMBL" id="KKN62952.1"/>
    </source>
</evidence>
<dbReference type="InterPro" id="IPR012340">
    <property type="entry name" value="NA-bd_OB-fold"/>
</dbReference>
<feature type="compositionally biased region" description="Acidic residues" evidence="3">
    <location>
        <begin position="235"/>
        <end position="252"/>
    </location>
</feature>
<dbReference type="InterPro" id="IPR044947">
    <property type="entry name" value="Phage_T4_Gp32_ssDNA-bd_sf"/>
</dbReference>
<feature type="region of interest" description="Disordered" evidence="3">
    <location>
        <begin position="235"/>
        <end position="267"/>
    </location>
</feature>
<evidence type="ECO:0000256" key="2">
    <source>
        <dbReference type="ARBA" id="ARBA00023109"/>
    </source>
</evidence>
<evidence type="ECO:0000259" key="4">
    <source>
        <dbReference type="Pfam" id="PF08804"/>
    </source>
</evidence>
<dbReference type="SUPFAM" id="SSF50249">
    <property type="entry name" value="Nucleic acid-binding proteins"/>
    <property type="match status" value="1"/>
</dbReference>
<dbReference type="Pfam" id="PF08804">
    <property type="entry name" value="gp32"/>
    <property type="match status" value="1"/>
</dbReference>
<keyword evidence="1" id="KW-0678">Repressor</keyword>
<dbReference type="GO" id="GO:0039693">
    <property type="term" value="P:viral DNA genome replication"/>
    <property type="evidence" value="ECO:0007669"/>
    <property type="project" value="UniProtKB-KW"/>
</dbReference>
<name>A0A0F9SKR8_9ZZZZ</name>
<keyword evidence="2" id="KW-1194">Viral DNA replication</keyword>
<accession>A0A0F9SKR8</accession>
<feature type="compositionally biased region" description="Basic residues" evidence="3">
    <location>
        <begin position="258"/>
        <end position="267"/>
    </location>
</feature>
<evidence type="ECO:0000256" key="3">
    <source>
        <dbReference type="SAM" id="MobiDB-lite"/>
    </source>
</evidence>
<comment type="caution">
    <text evidence="5">The sequence shown here is derived from an EMBL/GenBank/DDBJ whole genome shotgun (WGS) entry which is preliminary data.</text>
</comment>
<organism evidence="5">
    <name type="scientific">marine sediment metagenome</name>
    <dbReference type="NCBI Taxonomy" id="412755"/>
    <lineage>
        <taxon>unclassified sequences</taxon>
        <taxon>metagenomes</taxon>
        <taxon>ecological metagenomes</taxon>
    </lineage>
</organism>
<feature type="domain" description="Bacteriophage T4 Gp32 single-stranded DNA-binding" evidence="4">
    <location>
        <begin position="34"/>
        <end position="199"/>
    </location>
</feature>
<proteinExistence type="predicted"/>
<keyword evidence="2" id="KW-0235">DNA replication</keyword>
<dbReference type="InterPro" id="IPR012339">
    <property type="entry name" value="Phage_T4_Gp32_ssDNA-bd"/>
</dbReference>
<evidence type="ECO:0000256" key="1">
    <source>
        <dbReference type="ARBA" id="ARBA00022491"/>
    </source>
</evidence>